<gene>
    <name evidence="1" type="ORF">H2198_001959</name>
</gene>
<accession>A0ACC3AFD4</accession>
<keyword evidence="2" id="KW-1185">Reference proteome</keyword>
<sequence>MDTFGSIIAVTPKRAREPSDNEPKSVLTLTLESLRDGGYIWLELDPQSATKIGVSDTAPVTTFAARFPPISHSTDLFTPLLFPVIKLADLPSITGDIYDTIFREAEDYSDRWAKTVHCVQPQGTLMLSYKPSNTRPAKDLGIRLGWDEEQVTIWADRHVDPAKAALRLDNFPSGIHGYRVDVLDVTSNTWFSLAHATGDFGVGTTSFGRITSELGTAETTLKLLGRYKPPPGVRAPSFVHIGVRDPALRLRYGKKYQFRVRLMDHTGGGQALDSTTGVLGPSPVAATTFRRWIPPLALQYIGKMPILDTQPGAETQVDFIEVK</sequence>
<proteinExistence type="predicted"/>
<evidence type="ECO:0000313" key="2">
    <source>
        <dbReference type="Proteomes" id="UP001172386"/>
    </source>
</evidence>
<name>A0ACC3AFD4_9EURO</name>
<evidence type="ECO:0000313" key="1">
    <source>
        <dbReference type="EMBL" id="KAJ9661391.1"/>
    </source>
</evidence>
<protein>
    <submittedName>
        <fullName evidence="1">Uncharacterized protein</fullName>
    </submittedName>
</protein>
<comment type="caution">
    <text evidence="1">The sequence shown here is derived from an EMBL/GenBank/DDBJ whole genome shotgun (WGS) entry which is preliminary data.</text>
</comment>
<dbReference type="Proteomes" id="UP001172386">
    <property type="component" value="Unassembled WGS sequence"/>
</dbReference>
<organism evidence="1 2">
    <name type="scientific">Neophaeococcomyces mojaviensis</name>
    <dbReference type="NCBI Taxonomy" id="3383035"/>
    <lineage>
        <taxon>Eukaryota</taxon>
        <taxon>Fungi</taxon>
        <taxon>Dikarya</taxon>
        <taxon>Ascomycota</taxon>
        <taxon>Pezizomycotina</taxon>
        <taxon>Eurotiomycetes</taxon>
        <taxon>Chaetothyriomycetidae</taxon>
        <taxon>Chaetothyriales</taxon>
        <taxon>Chaetothyriales incertae sedis</taxon>
        <taxon>Neophaeococcomyces</taxon>
    </lineage>
</organism>
<dbReference type="EMBL" id="JAPDRQ010000023">
    <property type="protein sequence ID" value="KAJ9661391.1"/>
    <property type="molecule type" value="Genomic_DNA"/>
</dbReference>
<reference evidence="1" key="1">
    <citation type="submission" date="2022-10" db="EMBL/GenBank/DDBJ databases">
        <title>Culturing micro-colonial fungi from biological soil crusts in the Mojave desert and describing Neophaeococcomyces mojavensis, and introducing the new genera and species Taxawa tesnikishii.</title>
        <authorList>
            <person name="Kurbessoian T."/>
            <person name="Stajich J.E."/>
        </authorList>
    </citation>
    <scope>NUCLEOTIDE SEQUENCE</scope>
    <source>
        <strain evidence="1">JES_112</strain>
    </source>
</reference>